<dbReference type="Pfam" id="PF01593">
    <property type="entry name" value="Amino_oxidase"/>
    <property type="match status" value="1"/>
</dbReference>
<dbReference type="SUPFAM" id="SSF54373">
    <property type="entry name" value="FAD-linked reductases, C-terminal domain"/>
    <property type="match status" value="1"/>
</dbReference>
<comment type="similarity">
    <text evidence="2">Belongs to the tryptophan 2-monooxygenase family.</text>
</comment>
<dbReference type="AlphaFoldDB" id="A0A2P8HET4"/>
<dbReference type="Gene3D" id="3.50.50.60">
    <property type="entry name" value="FAD/NAD(P)-binding domain"/>
    <property type="match status" value="3"/>
</dbReference>
<comment type="catalytic activity">
    <reaction evidence="6">
        <text>L-tryptophan + O2 = indole-3-acetamide + CO2 + H2O</text>
        <dbReference type="Rhea" id="RHEA:16165"/>
        <dbReference type="ChEBI" id="CHEBI:15377"/>
        <dbReference type="ChEBI" id="CHEBI:15379"/>
        <dbReference type="ChEBI" id="CHEBI:16031"/>
        <dbReference type="ChEBI" id="CHEBI:16526"/>
        <dbReference type="ChEBI" id="CHEBI:57912"/>
        <dbReference type="EC" id="1.13.12.3"/>
    </reaction>
</comment>
<dbReference type="EMBL" id="PYAW01000005">
    <property type="protein sequence ID" value="PSL44694.1"/>
    <property type="molecule type" value="Genomic_DNA"/>
</dbReference>
<keyword evidence="5" id="KW-0073">Auxin biosynthesis</keyword>
<dbReference type="Proteomes" id="UP000240971">
    <property type="component" value="Unassembled WGS sequence"/>
</dbReference>
<dbReference type="OrthoDB" id="3972913at2"/>
<dbReference type="PANTHER" id="PTHR10742">
    <property type="entry name" value="FLAVIN MONOAMINE OXIDASE"/>
    <property type="match status" value="1"/>
</dbReference>
<evidence type="ECO:0000256" key="4">
    <source>
        <dbReference type="ARBA" id="ARBA00017871"/>
    </source>
</evidence>
<evidence type="ECO:0000256" key="2">
    <source>
        <dbReference type="ARBA" id="ARBA00005833"/>
    </source>
</evidence>
<dbReference type="GO" id="GO:0009851">
    <property type="term" value="P:auxin biosynthetic process"/>
    <property type="evidence" value="ECO:0007669"/>
    <property type="project" value="UniProtKB-KW"/>
</dbReference>
<dbReference type="InterPro" id="IPR002937">
    <property type="entry name" value="Amino_oxidase"/>
</dbReference>
<dbReference type="GO" id="GO:0050361">
    <property type="term" value="F:tryptophan 2-monooxygenase activity"/>
    <property type="evidence" value="ECO:0007669"/>
    <property type="project" value="UniProtKB-EC"/>
</dbReference>
<evidence type="ECO:0000256" key="3">
    <source>
        <dbReference type="ARBA" id="ARBA00012535"/>
    </source>
</evidence>
<comment type="pathway">
    <text evidence="1">Plant hormone metabolism; auxin biosynthesis.</text>
</comment>
<gene>
    <name evidence="8" type="ORF">CLV51_10566</name>
</gene>
<name>A0A2P8HET4_CHINA</name>
<dbReference type="EC" id="1.13.12.3" evidence="3"/>
<keyword evidence="9" id="KW-1185">Reference proteome</keyword>
<dbReference type="InterPro" id="IPR050281">
    <property type="entry name" value="Flavin_monoamine_oxidase"/>
</dbReference>
<reference evidence="8 9" key="1">
    <citation type="submission" date="2018-03" db="EMBL/GenBank/DDBJ databases">
        <title>Genomic Encyclopedia of Archaeal and Bacterial Type Strains, Phase II (KMG-II): from individual species to whole genera.</title>
        <authorList>
            <person name="Goeker M."/>
        </authorList>
    </citation>
    <scope>NUCLEOTIDE SEQUENCE [LARGE SCALE GENOMIC DNA]</scope>
    <source>
        <strain evidence="8 9">DSM 24859</strain>
    </source>
</reference>
<evidence type="ECO:0000313" key="8">
    <source>
        <dbReference type="EMBL" id="PSL44694.1"/>
    </source>
</evidence>
<proteinExistence type="inferred from homology"/>
<dbReference type="RefSeq" id="WP_106530136.1">
    <property type="nucleotide sequence ID" value="NZ_PYAW01000005.1"/>
</dbReference>
<evidence type="ECO:0000256" key="1">
    <source>
        <dbReference type="ARBA" id="ARBA00004814"/>
    </source>
</evidence>
<feature type="domain" description="Amine oxidase" evidence="7">
    <location>
        <begin position="15"/>
        <end position="389"/>
    </location>
</feature>
<protein>
    <recommendedName>
        <fullName evidence="4">Tryptophan 2-monooxygenase</fullName>
        <ecNumber evidence="3">1.13.12.3</ecNumber>
    </recommendedName>
</protein>
<organism evidence="8 9">
    <name type="scientific">Chitinophaga niastensis</name>
    <dbReference type="NCBI Taxonomy" id="536980"/>
    <lineage>
        <taxon>Bacteria</taxon>
        <taxon>Pseudomonadati</taxon>
        <taxon>Bacteroidota</taxon>
        <taxon>Chitinophagia</taxon>
        <taxon>Chitinophagales</taxon>
        <taxon>Chitinophagaceae</taxon>
        <taxon>Chitinophaga</taxon>
    </lineage>
</organism>
<dbReference type="SUPFAM" id="SSF51905">
    <property type="entry name" value="FAD/NAD(P)-binding domain"/>
    <property type="match status" value="1"/>
</dbReference>
<comment type="caution">
    <text evidence="8">The sequence shown here is derived from an EMBL/GenBank/DDBJ whole genome shotgun (WGS) entry which is preliminary data.</text>
</comment>
<dbReference type="PANTHER" id="PTHR10742:SF410">
    <property type="entry name" value="LYSINE-SPECIFIC HISTONE DEMETHYLASE 2"/>
    <property type="match status" value="1"/>
</dbReference>
<dbReference type="InterPro" id="IPR036188">
    <property type="entry name" value="FAD/NAD-bd_sf"/>
</dbReference>
<evidence type="ECO:0000313" key="9">
    <source>
        <dbReference type="Proteomes" id="UP000240971"/>
    </source>
</evidence>
<accession>A0A2P8HET4</accession>
<evidence type="ECO:0000259" key="7">
    <source>
        <dbReference type="Pfam" id="PF01593"/>
    </source>
</evidence>
<evidence type="ECO:0000256" key="5">
    <source>
        <dbReference type="ARBA" id="ARBA00023070"/>
    </source>
</evidence>
<sequence length="539" mass="60763">MTNAQIDIAIIGGGVSGVYTAWKLKEKYGDKKKIALFEGSGHIGGRLLSVRPPGIDNMVAELGGMRVLENVQERVMALIEELNKKLPEAEKISLFDFPVDEDQNIAYLRGIHLRLSDFVKDPAKVPYRLSKEEYGKGPGAIIVAAIEIVVPGIAEATDEERREMVKKATYEGVPLYQWGFWNLLYRVVSSEGYQFSLDAGGYDTTLVNWNAADAIPWFLSDFGITPRYMGFTNGFQQVPITLGKFFEELGGTISLNKKLERFEWKNGFFELIFNNETITAGQLILAMPRRSLELLAPQSPKLQEINSLINTVTGRPLFKLFTTYDEPWWRKIGGTPPIETGRTVTDIPVRQTYYWPKDDGNPPTEGKSMLLASYDDGNNTGFWDGLRPKRSLAWKLGRSKTIIDAFRGADDKLAIKTATGEYRLNQQWSDYVAPIRMVEEISRQLSQVHDIKATPEVKSAAFRDWGEDPFGGGWNSWNIGVKSWEVRDKIVHPITDCPLFICGEAYSDAQGWVEGALQTADIMLKRLLPEHKPLEYAFR</sequence>
<dbReference type="Gene3D" id="3.90.660.10">
    <property type="match status" value="3"/>
</dbReference>
<evidence type="ECO:0000256" key="6">
    <source>
        <dbReference type="ARBA" id="ARBA00047321"/>
    </source>
</evidence>